<dbReference type="PANTHER" id="PTHR42648:SF32">
    <property type="entry name" value="RIBONUCLEASE H-LIKE DOMAIN, GAG-PRE-INTEGRASE DOMAIN PROTEIN-RELATED"/>
    <property type="match status" value="1"/>
</dbReference>
<feature type="coiled-coil region" evidence="3">
    <location>
        <begin position="567"/>
        <end position="628"/>
    </location>
</feature>
<feature type="region of interest" description="Disordered" evidence="4">
    <location>
        <begin position="1404"/>
        <end position="1470"/>
    </location>
</feature>
<protein>
    <submittedName>
        <fullName evidence="6">Integrase, catalytic region, zinc finger, CCHC-type, peptidase aspartic, catalytic</fullName>
    </submittedName>
</protein>
<keyword evidence="3" id="KW-0175">Coiled coil</keyword>
<dbReference type="SUPFAM" id="SSF53098">
    <property type="entry name" value="Ribonuclease H-like"/>
    <property type="match status" value="1"/>
</dbReference>
<sequence length="2074" mass="234933">MANLSKDIQCTGSDTRPPMLDKTDFASCQQRIRLYCQGKENGVNILKSIDEGPFQMGTVRETLAEGTKGAPHLGPERPGVYSDLSPIFLLKKRIGDIGQCEDAPGRVMIQNVQGRLNRGQGNNPWGRGAVGYGGSQNKVRNANPDDCDAFDYDVDEAPTAQTMFMANLSSAYHVYDETGLSYDSDILSEVHDHDHYQDAVCEHHEEHEMHDNVQLNHVVDSHTDYTSDSNMIMYDHYVKDNVVSGVRIELYNSWARFELTEREQKIDEQLRIIITDRNFKEETLKKELQSVKLQLASTINHNKLVVEEVPSLKKDFKRKENKYLEDFLDMKSLKEKPALYNGHEIINNNHVPTIVHNTEDTLEIAEITRRKMNDKMKDPECVKHKSQDLIKMKTKALKEKTTTSRPIKALTVYPPNIPATLVPRVLPTKSQVKIHIFTLIQLFSEFDKTCKMRITPTGLTEGERGFEQTKELYLKEVIPFFKTLKEHFEGIQKALTKEIKEMKDIFKELEAKVAQNVIDRKHDEIERKNLLIANDNLIAECLSKEVFYHAMNSELNVSRFTEMHVANTMVEARCVELEAKLSNLRDKSHNNNHNELVNRFLNLEDNVIKQLKKKISHLQETRSEADRTLDFRALDSQITQLTKKVIVLQAQNDIFRAENGKIKQHYKELYDSIKITRAKHIEQVTALTTENVNLKAQILNNVNSVSKDHVKPIVLAPGKYAIDVKPTPSRQRNNREAHLDYLRHLKESIETIREIVEEANVVRPLDSSIVSACRYTNHSQKLLEYAIGTCPQDSHQRDKKYAPAPLIRKKQVTFTEKCDTSNSNTHKHVAKLNTLKTNVHVPPSTGVNRCTDDSGSQPRSNTKKSRISPAKGVTKMKAKEHPRTNKSHLRTTNRVNSSSRSKRTVVQIVLWYLDSVCSKHMMGDRSRLMNFVRNFIGTVRFENDHFGAIMGYGDYVIGDSVISRKHSCYVRDTDGVELIKGSRGSNLYTISVEDIMKSSKSVCCPKPPRTNHGYGISQNTVPRIPQQNDVVEIQNHTLVDAARTMLIFSKDLMFPWAEAVATACYTKNRSLIHICHNKTPYELVHNKKHDLTFFRVFGALCYLTNDSEDLGKLQPTTDIGIFVGYAPSRKDKFKARIKSGSFSSLCTPTNKNLEILFQPMFDEYLEPPRVERPVSPAPSVQVPVNSTGTPSSTTIDQDAPSPSISSSSSAIQSPSLHQGVAAESTLIEDNSVCLVDNNPFINVFASEPSSDASSSGDVTSAESTYEGIDFEESFTPVACIEAIRIFIANAASKNMTIYQMDVKTAFLNGELKEEVYVVVDNLHLNLDTMADVNVNAPAEQAPALAPPTRTDDQILPRSRWAPSLHCFLDNSIDLYSAVLGHNSIGQRHCKIQLSTRWAMVRSHQRHTQRCSSDHTRSDPNSPALKPAKATKKSKRLAPKTDLWTPVIKPASSQQPKPKPAPTKSQEKKRNLVTETYDKPAVEECLKSVHDAPRGPLPLVIKEPNPGKFQLLPEVHGKGKEKVSDEQVACDLLTLQTPKKVSHAEQYIFHRCTPASTESSGHAESPSVYAELCLTDSDSKSDEDVPPMVKENLKQTVEEQVILEEPASSIGTLSSLQYLAKDFSFSDIFFNDKPYEVENEKTTAETEAESMVSVTIQQDTSAIPPMTTPIIDLTSKPDSLNVSKAMDEIVTNAVDWAIQAPLRNRFRDFPEADMKEILHQQIWETNSYKAHEDHMMLYEAWEKFMNRDHTDELLTDLADVQKKKKKRHDSPKTPPGSPPHQPPPPPPLADIGNAHIPKVNLQQDWWKPLEEDRPVTTELTWSIPSSNLPVPVNNWASTLASTYTPPPENSLLAQTGDMGGRSALSISKMNVAYYPDVGFEKIVPDLIIEVFSMYGYDYMKKIVLRRADLNEHIIAKNKKILATAVNLWTRHLVIRQRVEDFQLGIESYQTQLNLTKPRWDAIGFKYKHDFMIDKALDYQVKEFKVNRINPGLDTRFWTRKDVDRGKEFMFAIQKRLKIRRIFRNLESFVGGRVGDGDYRILQYSKIDIKSPTHYPRGIAIKSPTHYPRGIARTSE</sequence>
<comment type="caution">
    <text evidence="6">The sequence shown here is derived from an EMBL/GenBank/DDBJ whole genome shotgun (WGS) entry which is preliminary data.</text>
</comment>
<evidence type="ECO:0000313" key="6">
    <source>
        <dbReference type="EMBL" id="GEU85436.1"/>
    </source>
</evidence>
<feature type="domain" description="Reverse transcriptase Ty1/copia-type" evidence="5">
    <location>
        <begin position="1266"/>
        <end position="1318"/>
    </location>
</feature>
<accession>A0A6L2NGU0</accession>
<dbReference type="InterPro" id="IPR036397">
    <property type="entry name" value="RNaseH_sf"/>
</dbReference>
<dbReference type="GO" id="GO:0016787">
    <property type="term" value="F:hydrolase activity"/>
    <property type="evidence" value="ECO:0007669"/>
    <property type="project" value="UniProtKB-KW"/>
</dbReference>
<evidence type="ECO:0000256" key="1">
    <source>
        <dbReference type="ARBA" id="ARBA00022723"/>
    </source>
</evidence>
<dbReference type="InterPro" id="IPR012337">
    <property type="entry name" value="RNaseH-like_sf"/>
</dbReference>
<organism evidence="6">
    <name type="scientific">Tanacetum cinerariifolium</name>
    <name type="common">Dalmatian daisy</name>
    <name type="synonym">Chrysanthemum cinerariifolium</name>
    <dbReference type="NCBI Taxonomy" id="118510"/>
    <lineage>
        <taxon>Eukaryota</taxon>
        <taxon>Viridiplantae</taxon>
        <taxon>Streptophyta</taxon>
        <taxon>Embryophyta</taxon>
        <taxon>Tracheophyta</taxon>
        <taxon>Spermatophyta</taxon>
        <taxon>Magnoliopsida</taxon>
        <taxon>eudicotyledons</taxon>
        <taxon>Gunneridae</taxon>
        <taxon>Pentapetalae</taxon>
        <taxon>asterids</taxon>
        <taxon>campanulids</taxon>
        <taxon>Asterales</taxon>
        <taxon>Asteraceae</taxon>
        <taxon>Asteroideae</taxon>
        <taxon>Anthemideae</taxon>
        <taxon>Anthemidinae</taxon>
        <taxon>Tanacetum</taxon>
    </lineage>
</organism>
<evidence type="ECO:0000256" key="2">
    <source>
        <dbReference type="ARBA" id="ARBA00022801"/>
    </source>
</evidence>
<dbReference type="PANTHER" id="PTHR42648">
    <property type="entry name" value="TRANSPOSASE, PUTATIVE-RELATED"/>
    <property type="match status" value="1"/>
</dbReference>
<feature type="compositionally biased region" description="Basic residues" evidence="4">
    <location>
        <begin position="1428"/>
        <end position="1437"/>
    </location>
</feature>
<dbReference type="GO" id="GO:0003676">
    <property type="term" value="F:nucleic acid binding"/>
    <property type="evidence" value="ECO:0007669"/>
    <property type="project" value="InterPro"/>
</dbReference>
<dbReference type="EMBL" id="BKCJ010009109">
    <property type="protein sequence ID" value="GEU85436.1"/>
    <property type="molecule type" value="Genomic_DNA"/>
</dbReference>
<feature type="region of interest" description="Disordered" evidence="4">
    <location>
        <begin position="1169"/>
        <end position="1212"/>
    </location>
</feature>
<evidence type="ECO:0000256" key="4">
    <source>
        <dbReference type="SAM" id="MobiDB-lite"/>
    </source>
</evidence>
<feature type="compositionally biased region" description="Low complexity" evidence="4">
    <location>
        <begin position="1173"/>
        <end position="1186"/>
    </location>
</feature>
<reference evidence="6" key="1">
    <citation type="journal article" date="2019" name="Sci. Rep.">
        <title>Draft genome of Tanacetum cinerariifolium, the natural source of mosquito coil.</title>
        <authorList>
            <person name="Yamashiro T."/>
            <person name="Shiraishi A."/>
            <person name="Satake H."/>
            <person name="Nakayama K."/>
        </authorList>
    </citation>
    <scope>NUCLEOTIDE SEQUENCE</scope>
</reference>
<keyword evidence="2" id="KW-0378">Hydrolase</keyword>
<keyword evidence="1" id="KW-0479">Metal-binding</keyword>
<feature type="compositionally biased region" description="Pro residues" evidence="4">
    <location>
        <begin position="1771"/>
        <end position="1787"/>
    </location>
</feature>
<evidence type="ECO:0000259" key="5">
    <source>
        <dbReference type="Pfam" id="PF07727"/>
    </source>
</evidence>
<dbReference type="Gene3D" id="3.30.420.10">
    <property type="entry name" value="Ribonuclease H-like superfamily/Ribonuclease H"/>
    <property type="match status" value="1"/>
</dbReference>
<dbReference type="InterPro" id="IPR039537">
    <property type="entry name" value="Retrotran_Ty1/copia-like"/>
</dbReference>
<feature type="region of interest" description="Disordered" evidence="4">
    <location>
        <begin position="838"/>
        <end position="899"/>
    </location>
</feature>
<gene>
    <name evidence="6" type="ORF">Tci_057414</name>
</gene>
<name>A0A6L2NGU0_TANCI</name>
<feature type="compositionally biased region" description="Polar residues" evidence="4">
    <location>
        <begin position="845"/>
        <end position="860"/>
    </location>
</feature>
<proteinExistence type="predicted"/>
<feature type="region of interest" description="Disordered" evidence="4">
    <location>
        <begin position="1760"/>
        <end position="1791"/>
    </location>
</feature>
<dbReference type="InterPro" id="IPR013103">
    <property type="entry name" value="RVT_2"/>
</dbReference>
<feature type="compositionally biased region" description="Low complexity" evidence="4">
    <location>
        <begin position="1195"/>
        <end position="1212"/>
    </location>
</feature>
<dbReference type="Pfam" id="PF07727">
    <property type="entry name" value="RVT_2"/>
    <property type="match status" value="1"/>
</dbReference>
<dbReference type="GO" id="GO:0046872">
    <property type="term" value="F:metal ion binding"/>
    <property type="evidence" value="ECO:0007669"/>
    <property type="project" value="UniProtKB-KW"/>
</dbReference>
<evidence type="ECO:0000256" key="3">
    <source>
        <dbReference type="SAM" id="Coils"/>
    </source>
</evidence>